<organism evidence="3 4">
    <name type="scientific">Xanthoceras sorbifolium</name>
    <dbReference type="NCBI Taxonomy" id="99658"/>
    <lineage>
        <taxon>Eukaryota</taxon>
        <taxon>Viridiplantae</taxon>
        <taxon>Streptophyta</taxon>
        <taxon>Embryophyta</taxon>
        <taxon>Tracheophyta</taxon>
        <taxon>Spermatophyta</taxon>
        <taxon>Magnoliopsida</taxon>
        <taxon>eudicotyledons</taxon>
        <taxon>Gunneridae</taxon>
        <taxon>Pentapetalae</taxon>
        <taxon>rosids</taxon>
        <taxon>malvids</taxon>
        <taxon>Sapindales</taxon>
        <taxon>Sapindaceae</taxon>
        <taxon>Xanthoceroideae</taxon>
        <taxon>Xanthoceras</taxon>
    </lineage>
</organism>
<gene>
    <name evidence="3" type="ORF">JRO89_XS01G0326800</name>
</gene>
<feature type="region of interest" description="Disordered" evidence="2">
    <location>
        <begin position="580"/>
        <end position="608"/>
    </location>
</feature>
<feature type="region of interest" description="Disordered" evidence="2">
    <location>
        <begin position="419"/>
        <end position="481"/>
    </location>
</feature>
<dbReference type="Proteomes" id="UP000827721">
    <property type="component" value="Unassembled WGS sequence"/>
</dbReference>
<keyword evidence="4" id="KW-1185">Reference proteome</keyword>
<feature type="region of interest" description="Disordered" evidence="2">
    <location>
        <begin position="520"/>
        <end position="539"/>
    </location>
</feature>
<evidence type="ECO:0000256" key="2">
    <source>
        <dbReference type="SAM" id="MobiDB-lite"/>
    </source>
</evidence>
<reference evidence="3 4" key="1">
    <citation type="submission" date="2021-02" db="EMBL/GenBank/DDBJ databases">
        <title>Plant Genome Project.</title>
        <authorList>
            <person name="Zhang R.-G."/>
        </authorList>
    </citation>
    <scope>NUCLEOTIDE SEQUENCE [LARGE SCALE GENOMIC DNA]</scope>
    <source>
        <tissue evidence="3">Leaves</tissue>
    </source>
</reference>
<proteinExistence type="predicted"/>
<dbReference type="EMBL" id="JAFEMO010000001">
    <property type="protein sequence ID" value="KAH7578007.1"/>
    <property type="molecule type" value="Genomic_DNA"/>
</dbReference>
<evidence type="ECO:0008006" key="5">
    <source>
        <dbReference type="Google" id="ProtNLM"/>
    </source>
</evidence>
<evidence type="ECO:0000313" key="3">
    <source>
        <dbReference type="EMBL" id="KAH7578007.1"/>
    </source>
</evidence>
<protein>
    <recommendedName>
        <fullName evidence="5">Plasma membrane-like protein</fullName>
    </recommendedName>
</protein>
<sequence length="635" mass="71748">MVKKFKRGILVGKTAGPSTPAPTWRLQFTSPNDHKNNNSIVQEFLSTPATTVSARKLCANLWEIQPHHFSRPKMRKGGFKHKHQGVHVPPNTIPHQPESAGGLTKHFVASQVQHHKSIDRKGHALQPLSPASYGSSMELAPYHPAVTPTSSLDFKDKLGESSYNLKTSTELFKVLNRIWSLEEQHVSNMSLVKALKTELDHSRVKVKELLQERHTGRKEMDDLMKQVAEDKIVRKNKEQERIKAAVQSVREELEDERKLRKRSESLHRKLARELSEVKSSFFNVLKELERERKARILLENLCDEFAKGIRDYEEEVRSLRHKPETDHVHTENADRLILHISEAWLDERLQMKIAESQNGSLTAKNTIVDKLSLDIENFLQAKRLPGPRKHGSLSANELNKSCSRRHSLESFPLNEAVSAPQDAANEEYSSDSQCFERDKSAGGKQSKGTKQHGDNTTKGHLEELVNSNPTKIKSRSREKGKGRNLFSLQAESNEHMARNKIQFPDWKMGEVEGEIYGTTQEGLHERKNKRGGTGGLNSSHVLDELIRNHSLSSEGDKIHPESNPKEDSCVQSIFTGQASPVQKWMSKLTPPDFEKSESSSKLPTVLKEDNTLKAKLLEARLEGQQSRSKASQGSV</sequence>
<evidence type="ECO:0000256" key="1">
    <source>
        <dbReference type="SAM" id="Coils"/>
    </source>
</evidence>
<comment type="caution">
    <text evidence="3">The sequence shown here is derived from an EMBL/GenBank/DDBJ whole genome shotgun (WGS) entry which is preliminary data.</text>
</comment>
<feature type="coiled-coil region" evidence="1">
    <location>
        <begin position="192"/>
        <end position="266"/>
    </location>
</feature>
<evidence type="ECO:0000313" key="4">
    <source>
        <dbReference type="Proteomes" id="UP000827721"/>
    </source>
</evidence>
<keyword evidence="1" id="KW-0175">Coiled coil</keyword>
<dbReference type="PANTHER" id="PTHR31071">
    <property type="entry name" value="GB|AAF24581.1"/>
    <property type="match status" value="1"/>
</dbReference>
<dbReference type="InterPro" id="IPR043424">
    <property type="entry name" value="BLT-like"/>
</dbReference>
<name>A0ABQ8IPF6_9ROSI</name>
<feature type="compositionally biased region" description="Basic and acidic residues" evidence="2">
    <location>
        <begin position="451"/>
        <end position="463"/>
    </location>
</feature>
<accession>A0ABQ8IPF6</accession>
<dbReference type="PANTHER" id="PTHR31071:SF9">
    <property type="entry name" value="INTRACELLULAR PROTEIN TRANSPORT PROTEIN USO1-RELATED"/>
    <property type="match status" value="1"/>
</dbReference>